<proteinExistence type="predicted"/>
<gene>
    <name evidence="7" type="ORF">FD145_452</name>
</gene>
<evidence type="ECO:0000256" key="1">
    <source>
        <dbReference type="ARBA" id="ARBA00004141"/>
    </source>
</evidence>
<feature type="transmembrane region" description="Helical" evidence="5">
    <location>
        <begin position="30"/>
        <end position="51"/>
    </location>
</feature>
<dbReference type="AlphaFoldDB" id="A0A833L1Y2"/>
<organism evidence="7 8">
    <name type="scientific">Candidatus Saganbacteria bacterium</name>
    <dbReference type="NCBI Taxonomy" id="2575572"/>
    <lineage>
        <taxon>Bacteria</taxon>
        <taxon>Bacillati</taxon>
        <taxon>Saganbacteria</taxon>
    </lineage>
</organism>
<evidence type="ECO:0000256" key="3">
    <source>
        <dbReference type="ARBA" id="ARBA00022989"/>
    </source>
</evidence>
<accession>A0A833L1Y2</accession>
<feature type="transmembrane region" description="Helical" evidence="5">
    <location>
        <begin position="133"/>
        <end position="151"/>
    </location>
</feature>
<evidence type="ECO:0000256" key="2">
    <source>
        <dbReference type="ARBA" id="ARBA00022692"/>
    </source>
</evidence>
<name>A0A833L1Y2_UNCSA</name>
<dbReference type="Proteomes" id="UP000488506">
    <property type="component" value="Unassembled WGS sequence"/>
</dbReference>
<evidence type="ECO:0000256" key="5">
    <source>
        <dbReference type="SAM" id="Phobius"/>
    </source>
</evidence>
<dbReference type="EMBL" id="WPAF01000005">
    <property type="protein sequence ID" value="KAF0134735.1"/>
    <property type="molecule type" value="Genomic_DNA"/>
</dbReference>
<sequence length="196" mass="22110">MKYFLKARDIILYPVQTWEKIISEHDFKFLALYPVMLSIVQAVSIFIGYWLVGLRIGTVGYFRMSFINAFYSAVAAYILGLIGIIAGGFLILVIANYFSAECDIYNAMKLAVYSSSAPLLSGIFHIIPGVRILMILGLYGIYVLYIGLPKIIKTTHEKEQPLLFSSVISSVILMIIVNFLINQYIFGIVYSDILTY</sequence>
<feature type="domain" description="Yip1" evidence="6">
    <location>
        <begin position="9"/>
        <end position="175"/>
    </location>
</feature>
<evidence type="ECO:0000259" key="6">
    <source>
        <dbReference type="Pfam" id="PF04893"/>
    </source>
</evidence>
<keyword evidence="3 5" id="KW-1133">Transmembrane helix</keyword>
<feature type="transmembrane region" description="Helical" evidence="5">
    <location>
        <begin position="163"/>
        <end position="186"/>
    </location>
</feature>
<comment type="caution">
    <text evidence="7">The sequence shown here is derived from an EMBL/GenBank/DDBJ whole genome shotgun (WGS) entry which is preliminary data.</text>
</comment>
<keyword evidence="4 5" id="KW-0472">Membrane</keyword>
<evidence type="ECO:0000256" key="4">
    <source>
        <dbReference type="ARBA" id="ARBA00023136"/>
    </source>
</evidence>
<keyword evidence="2 5" id="KW-0812">Transmembrane</keyword>
<feature type="transmembrane region" description="Helical" evidence="5">
    <location>
        <begin position="71"/>
        <end position="98"/>
    </location>
</feature>
<protein>
    <recommendedName>
        <fullName evidence="6">Yip1 domain-containing protein</fullName>
    </recommendedName>
</protein>
<evidence type="ECO:0000313" key="7">
    <source>
        <dbReference type="EMBL" id="KAF0134735.1"/>
    </source>
</evidence>
<reference evidence="7 8" key="1">
    <citation type="submission" date="2019-12" db="EMBL/GenBank/DDBJ databases">
        <authorList>
            <person name="Wolfe R."/>
            <person name="Danczak R."/>
            <person name="Wilkins M."/>
        </authorList>
    </citation>
    <scope>NUCLEOTIDE SEQUENCE [LARGE SCALE GENOMIC DNA]</scope>
    <source>
        <strain evidence="7">X2_MaxBin.013</strain>
    </source>
</reference>
<comment type="subcellular location">
    <subcellularLocation>
        <location evidence="1">Membrane</location>
        <topology evidence="1">Multi-pass membrane protein</topology>
    </subcellularLocation>
</comment>
<dbReference type="GO" id="GO:0016020">
    <property type="term" value="C:membrane"/>
    <property type="evidence" value="ECO:0007669"/>
    <property type="project" value="UniProtKB-SubCell"/>
</dbReference>
<evidence type="ECO:0000313" key="8">
    <source>
        <dbReference type="Proteomes" id="UP000488506"/>
    </source>
</evidence>
<dbReference type="InterPro" id="IPR006977">
    <property type="entry name" value="Yip1_dom"/>
</dbReference>
<dbReference type="Pfam" id="PF04893">
    <property type="entry name" value="Yip1"/>
    <property type="match status" value="1"/>
</dbReference>